<dbReference type="Gene3D" id="3.30.230.70">
    <property type="entry name" value="GHMP Kinase, N-terminal domain"/>
    <property type="match status" value="1"/>
</dbReference>
<dbReference type="InterPro" id="IPR027408">
    <property type="entry name" value="PNPase/RNase_PH_dom_sf"/>
</dbReference>
<gene>
    <name evidence="1" type="ORF">NG743_11080</name>
</gene>
<sequence>MCLRYVESESSYSILSNSDTFGALRYRTPQNQGRPPEKAILASRLIDRPLRPLFPSWLRDDLQVSSFAFFEVPQRKQ</sequence>
<accession>A0ABY5M374</accession>
<organism evidence="1 2">
    <name type="scientific">Dolichospermum heterosporum TAC447</name>
    <dbReference type="NCBI Taxonomy" id="747523"/>
    <lineage>
        <taxon>Bacteria</taxon>
        <taxon>Bacillati</taxon>
        <taxon>Cyanobacteriota</taxon>
        <taxon>Cyanophyceae</taxon>
        <taxon>Nostocales</taxon>
        <taxon>Aphanizomenonaceae</taxon>
        <taxon>Dolichospermum</taxon>
        <taxon>Dolichospermum heterosporum</taxon>
    </lineage>
</organism>
<reference evidence="1" key="1">
    <citation type="submission" date="2022-06" db="EMBL/GenBank/DDBJ databases">
        <title>Nostosin G and Spiroidesin B from the Cyanobacterium Dolichospermum sp. NIES-1697.</title>
        <authorList>
            <person name="Phan C.-S."/>
            <person name="Mehjabin J.J."/>
            <person name="Anas A.R.J."/>
            <person name="Hayasaka M."/>
            <person name="Onoki R."/>
            <person name="Wang J."/>
            <person name="Umezawa T."/>
            <person name="Washio K."/>
            <person name="Morikawa M."/>
            <person name="Okino T."/>
        </authorList>
    </citation>
    <scope>NUCLEOTIDE SEQUENCE</scope>
    <source>
        <strain evidence="1">NIES-1697</strain>
    </source>
</reference>
<dbReference type="InterPro" id="IPR020568">
    <property type="entry name" value="Ribosomal_Su5_D2-typ_SF"/>
</dbReference>
<evidence type="ECO:0000313" key="1">
    <source>
        <dbReference type="EMBL" id="UUO17477.1"/>
    </source>
</evidence>
<protein>
    <submittedName>
        <fullName evidence="1">Uncharacterized protein</fullName>
    </submittedName>
</protein>
<dbReference type="EMBL" id="CP099464">
    <property type="protein sequence ID" value="UUO17477.1"/>
    <property type="molecule type" value="Genomic_DNA"/>
</dbReference>
<proteinExistence type="predicted"/>
<dbReference type="RefSeq" id="WP_027402868.1">
    <property type="nucleotide sequence ID" value="NZ_CP099464.1"/>
</dbReference>
<keyword evidence="2" id="KW-1185">Reference proteome</keyword>
<dbReference type="SUPFAM" id="SSF54211">
    <property type="entry name" value="Ribosomal protein S5 domain 2-like"/>
    <property type="match status" value="1"/>
</dbReference>
<evidence type="ECO:0000313" key="2">
    <source>
        <dbReference type="Proteomes" id="UP001057561"/>
    </source>
</evidence>
<name>A0ABY5M374_9CYAN</name>
<dbReference type="Proteomes" id="UP001057561">
    <property type="component" value="Chromosome"/>
</dbReference>